<evidence type="ECO:0000313" key="3">
    <source>
        <dbReference type="Proteomes" id="UP000011668"/>
    </source>
</evidence>
<evidence type="ECO:0000313" key="2">
    <source>
        <dbReference type="EMBL" id="ELU37105.1"/>
    </source>
</evidence>
<organism evidence="2 3">
    <name type="scientific">Thanatephorus cucumeris (strain AG1-IA)</name>
    <name type="common">Rice sheath blight fungus</name>
    <name type="synonym">Rhizoctonia solani</name>
    <dbReference type="NCBI Taxonomy" id="983506"/>
    <lineage>
        <taxon>Eukaryota</taxon>
        <taxon>Fungi</taxon>
        <taxon>Dikarya</taxon>
        <taxon>Basidiomycota</taxon>
        <taxon>Agaricomycotina</taxon>
        <taxon>Agaricomycetes</taxon>
        <taxon>Cantharellales</taxon>
        <taxon>Ceratobasidiaceae</taxon>
        <taxon>Rhizoctonia</taxon>
        <taxon>Rhizoctonia solani AG-1</taxon>
    </lineage>
</organism>
<gene>
    <name evidence="2" type="ORF">AG1IA_08865</name>
</gene>
<reference evidence="2 3" key="1">
    <citation type="journal article" date="2013" name="Nat. Commun.">
        <title>The evolution and pathogenic mechanisms of the rice sheath blight pathogen.</title>
        <authorList>
            <person name="Zheng A."/>
            <person name="Lin R."/>
            <person name="Xu L."/>
            <person name="Qin P."/>
            <person name="Tang C."/>
            <person name="Ai P."/>
            <person name="Zhang D."/>
            <person name="Liu Y."/>
            <person name="Sun Z."/>
            <person name="Feng H."/>
            <person name="Wang Y."/>
            <person name="Chen Y."/>
            <person name="Liang X."/>
            <person name="Fu R."/>
            <person name="Li Q."/>
            <person name="Zhang J."/>
            <person name="Yu X."/>
            <person name="Xie Z."/>
            <person name="Ding L."/>
            <person name="Guan P."/>
            <person name="Tang J."/>
            <person name="Liang Y."/>
            <person name="Wang S."/>
            <person name="Deng Q."/>
            <person name="Li S."/>
            <person name="Zhu J."/>
            <person name="Wang L."/>
            <person name="Liu H."/>
            <person name="Li P."/>
        </authorList>
    </citation>
    <scope>NUCLEOTIDE SEQUENCE [LARGE SCALE GENOMIC DNA]</scope>
    <source>
        <strain evidence="3">AG-1 IA</strain>
    </source>
</reference>
<dbReference type="HOGENOM" id="CLU_2401190_0_0_1"/>
<feature type="region of interest" description="Disordered" evidence="1">
    <location>
        <begin position="1"/>
        <end position="93"/>
    </location>
</feature>
<protein>
    <submittedName>
        <fullName evidence="2">Uncharacterized protein</fullName>
    </submittedName>
</protein>
<keyword evidence="3" id="KW-1185">Reference proteome</keyword>
<accession>L8WGM0</accession>
<dbReference type="EMBL" id="AFRT01002867">
    <property type="protein sequence ID" value="ELU37105.1"/>
    <property type="molecule type" value="Genomic_DNA"/>
</dbReference>
<feature type="compositionally biased region" description="Basic and acidic residues" evidence="1">
    <location>
        <begin position="9"/>
        <end position="24"/>
    </location>
</feature>
<sequence length="93" mass="10275">MAMATATHESSHARAPCPHERPPEPFRPARPPCPLQRGTRPARPSSATSRSTPRPAAGRLAHPARNPRAHLAPRRPGARSRPRVRVRRAHNLK</sequence>
<feature type="compositionally biased region" description="Pro residues" evidence="1">
    <location>
        <begin position="25"/>
        <end position="34"/>
    </location>
</feature>
<dbReference type="Proteomes" id="UP000011668">
    <property type="component" value="Unassembled WGS sequence"/>
</dbReference>
<name>L8WGM0_THACA</name>
<proteinExistence type="predicted"/>
<feature type="compositionally biased region" description="Basic residues" evidence="1">
    <location>
        <begin position="65"/>
        <end position="93"/>
    </location>
</feature>
<comment type="caution">
    <text evidence="2">The sequence shown here is derived from an EMBL/GenBank/DDBJ whole genome shotgun (WGS) entry which is preliminary data.</text>
</comment>
<feature type="compositionally biased region" description="Low complexity" evidence="1">
    <location>
        <begin position="39"/>
        <end position="57"/>
    </location>
</feature>
<dbReference type="AlphaFoldDB" id="L8WGM0"/>
<evidence type="ECO:0000256" key="1">
    <source>
        <dbReference type="SAM" id="MobiDB-lite"/>
    </source>
</evidence>